<dbReference type="PANTHER" id="PTHR13914">
    <property type="entry name" value="PROLINE OXIDASE"/>
    <property type="match status" value="1"/>
</dbReference>
<keyword evidence="12" id="KW-1185">Reference proteome</keyword>
<sequence length="335" mass="39061">MSNLTRDFFYGLSKNKFLNENAKKWGFKLGAEKFVAGTNLESVTKVIKELNRHGISGTIDNLGEFVSDSREATKAKNEIIRILDRIHEENLDCHLSIKITQLGLDIDQDFCMANVREIVETAYQYDIFVNIDMEDYSRYEKTMEVLQILRGDYPNVGTVMQSYLLRAEEDLDRLQDVRMRIVKGAYKESPGVAYQSKEEIDRNFIKLAKKRLLGDAFTSIATHDHHIINELKAFVREHNISRDNFEFQMLYGFRKEMQYDLAKEGYRFCTYIPFGTDWFGYYMRRIAERPQNLGIVAKDMLYTSDNKLKKEPIIGGAVAVSLLYLLRKSRKKKDK</sequence>
<protein>
    <recommendedName>
        <fullName evidence="3">proline dehydrogenase</fullName>
        <ecNumber evidence="3">1.5.5.2</ecNumber>
    </recommendedName>
</protein>
<dbReference type="RefSeq" id="WP_307150056.1">
    <property type="nucleotide sequence ID" value="NZ_JAUSTU010000007.1"/>
</dbReference>
<feature type="domain" description="Proline dehydrogenase" evidence="10">
    <location>
        <begin position="44"/>
        <end position="293"/>
    </location>
</feature>
<dbReference type="PIRSF" id="PIRSF000196">
    <property type="entry name" value="Pro_dehydrog"/>
    <property type="match status" value="1"/>
</dbReference>
<dbReference type="Proteomes" id="UP001231362">
    <property type="component" value="Unassembled WGS sequence"/>
</dbReference>
<evidence type="ECO:0000256" key="7">
    <source>
        <dbReference type="ARBA" id="ARBA00023002"/>
    </source>
</evidence>
<name>A0ABT9V3F5_9BACL</name>
<evidence type="ECO:0000256" key="5">
    <source>
        <dbReference type="ARBA" id="ARBA00022741"/>
    </source>
</evidence>
<dbReference type="EC" id="1.5.5.2" evidence="3"/>
<dbReference type="Gene3D" id="3.20.20.220">
    <property type="match status" value="1"/>
</dbReference>
<evidence type="ECO:0000256" key="1">
    <source>
        <dbReference type="ARBA" id="ARBA00001974"/>
    </source>
</evidence>
<evidence type="ECO:0000259" key="10">
    <source>
        <dbReference type="Pfam" id="PF01619"/>
    </source>
</evidence>
<keyword evidence="7 11" id="KW-0560">Oxidoreductase</keyword>
<evidence type="ECO:0000313" key="12">
    <source>
        <dbReference type="Proteomes" id="UP001231362"/>
    </source>
</evidence>
<organism evidence="11 12">
    <name type="scientific">Anoxybacillus andreesenii</name>
    <dbReference type="NCBI Taxonomy" id="1325932"/>
    <lineage>
        <taxon>Bacteria</taxon>
        <taxon>Bacillati</taxon>
        <taxon>Bacillota</taxon>
        <taxon>Bacilli</taxon>
        <taxon>Bacillales</taxon>
        <taxon>Anoxybacillaceae</taxon>
        <taxon>Anoxybacillus</taxon>
    </lineage>
</organism>
<dbReference type="PANTHER" id="PTHR13914:SF0">
    <property type="entry name" value="PROLINE DEHYDROGENASE 1, MITOCHONDRIAL"/>
    <property type="match status" value="1"/>
</dbReference>
<dbReference type="InterPro" id="IPR029041">
    <property type="entry name" value="FAD-linked_oxidoreductase-like"/>
</dbReference>
<evidence type="ECO:0000256" key="9">
    <source>
        <dbReference type="ARBA" id="ARBA00048779"/>
    </source>
</evidence>
<keyword evidence="4" id="KW-0285">Flavoprotein</keyword>
<dbReference type="Pfam" id="PF01619">
    <property type="entry name" value="Pro_dh"/>
    <property type="match status" value="1"/>
</dbReference>
<dbReference type="EMBL" id="JAUSTU010000007">
    <property type="protein sequence ID" value="MDQ0155488.1"/>
    <property type="molecule type" value="Genomic_DNA"/>
</dbReference>
<evidence type="ECO:0000256" key="3">
    <source>
        <dbReference type="ARBA" id="ARBA00012695"/>
    </source>
</evidence>
<evidence type="ECO:0000313" key="11">
    <source>
        <dbReference type="EMBL" id="MDQ0155488.1"/>
    </source>
</evidence>
<dbReference type="InterPro" id="IPR015659">
    <property type="entry name" value="Proline_oxidase"/>
</dbReference>
<keyword evidence="8" id="KW-0642">Proline metabolism</keyword>
<comment type="caution">
    <text evidence="11">The sequence shown here is derived from an EMBL/GenBank/DDBJ whole genome shotgun (WGS) entry which is preliminary data.</text>
</comment>
<proteinExistence type="predicted"/>
<comment type="catalytic activity">
    <reaction evidence="9">
        <text>L-proline + a quinone = (S)-1-pyrroline-5-carboxylate + a quinol + H(+)</text>
        <dbReference type="Rhea" id="RHEA:23784"/>
        <dbReference type="ChEBI" id="CHEBI:15378"/>
        <dbReference type="ChEBI" id="CHEBI:17388"/>
        <dbReference type="ChEBI" id="CHEBI:24646"/>
        <dbReference type="ChEBI" id="CHEBI:60039"/>
        <dbReference type="ChEBI" id="CHEBI:132124"/>
        <dbReference type="EC" id="1.5.5.2"/>
    </reaction>
</comment>
<dbReference type="SUPFAM" id="SSF51730">
    <property type="entry name" value="FAD-linked oxidoreductase"/>
    <property type="match status" value="1"/>
</dbReference>
<dbReference type="InterPro" id="IPR008219">
    <property type="entry name" value="PRODH_bac_arc"/>
</dbReference>
<comment type="cofactor">
    <cofactor evidence="1">
        <name>FAD</name>
        <dbReference type="ChEBI" id="CHEBI:57692"/>
    </cofactor>
</comment>
<keyword evidence="6" id="KW-0274">FAD</keyword>
<comment type="pathway">
    <text evidence="2">Amino-acid degradation; L-proline degradation into L-glutamate; L-glutamate from L-proline: step 1/2.</text>
</comment>
<evidence type="ECO:0000256" key="4">
    <source>
        <dbReference type="ARBA" id="ARBA00022630"/>
    </source>
</evidence>
<dbReference type="InterPro" id="IPR002872">
    <property type="entry name" value="Proline_DH_dom"/>
</dbReference>
<evidence type="ECO:0000256" key="8">
    <source>
        <dbReference type="ARBA" id="ARBA00023062"/>
    </source>
</evidence>
<dbReference type="GO" id="GO:0016491">
    <property type="term" value="F:oxidoreductase activity"/>
    <property type="evidence" value="ECO:0007669"/>
    <property type="project" value="UniProtKB-KW"/>
</dbReference>
<evidence type="ECO:0000256" key="6">
    <source>
        <dbReference type="ARBA" id="ARBA00022827"/>
    </source>
</evidence>
<keyword evidence="5" id="KW-0547">Nucleotide-binding</keyword>
<reference evidence="11 12" key="1">
    <citation type="submission" date="2023-07" db="EMBL/GenBank/DDBJ databases">
        <title>Genomic Encyclopedia of Type Strains, Phase IV (KMG-IV): sequencing the most valuable type-strain genomes for metagenomic binning, comparative biology and taxonomic classification.</title>
        <authorList>
            <person name="Goeker M."/>
        </authorList>
    </citation>
    <scope>NUCLEOTIDE SEQUENCE [LARGE SCALE GENOMIC DNA]</scope>
    <source>
        <strain evidence="11 12">DSM 23948</strain>
    </source>
</reference>
<evidence type="ECO:0000256" key="2">
    <source>
        <dbReference type="ARBA" id="ARBA00004739"/>
    </source>
</evidence>
<gene>
    <name evidence="11" type="ORF">J2S07_001793</name>
</gene>
<accession>A0ABT9V3F5</accession>